<comment type="similarity">
    <text evidence="1">Belongs to the ROK (NagC/XylR) family.</text>
</comment>
<evidence type="ECO:0000256" key="1">
    <source>
        <dbReference type="ARBA" id="ARBA00006479"/>
    </source>
</evidence>
<dbReference type="Gene3D" id="3.30.420.40">
    <property type="match status" value="2"/>
</dbReference>
<dbReference type="Pfam" id="PF00480">
    <property type="entry name" value="ROK"/>
    <property type="match status" value="1"/>
</dbReference>
<evidence type="ECO:0000313" key="3">
    <source>
        <dbReference type="Proteomes" id="UP000434223"/>
    </source>
</evidence>
<reference evidence="2 3" key="1">
    <citation type="submission" date="2019-09" db="EMBL/GenBank/DDBJ databases">
        <title>Draft genome sequencing of Hungatella hathewayi 123Y-2.</title>
        <authorList>
            <person name="Lv Q."/>
            <person name="Li S."/>
        </authorList>
    </citation>
    <scope>NUCLEOTIDE SEQUENCE [LARGE SCALE GENOMIC DNA]</scope>
    <source>
        <strain evidence="2 3">123Y-2</strain>
    </source>
</reference>
<dbReference type="PANTHER" id="PTHR18964:SF149">
    <property type="entry name" value="BIFUNCTIONAL UDP-N-ACETYLGLUCOSAMINE 2-EPIMERASE_N-ACETYLMANNOSAMINE KINASE"/>
    <property type="match status" value="1"/>
</dbReference>
<dbReference type="InterPro" id="IPR000600">
    <property type="entry name" value="ROK"/>
</dbReference>
<dbReference type="InterPro" id="IPR043129">
    <property type="entry name" value="ATPase_NBD"/>
</dbReference>
<dbReference type="Proteomes" id="UP000434223">
    <property type="component" value="Unassembled WGS sequence"/>
</dbReference>
<name>A0AAW9WMS3_9FIRM</name>
<protein>
    <submittedName>
        <fullName evidence="2">ROK family protein</fullName>
    </submittedName>
</protein>
<comment type="caution">
    <text evidence="2">The sequence shown here is derived from an EMBL/GenBank/DDBJ whole genome shotgun (WGS) entry which is preliminary data.</text>
</comment>
<sequence>MRSVWRKGVKEMDTYLGIDYGGTKLLIGEVREDGVLLKYRRYPTGLTGQEEIAAHLLQCLDNYVAEEAPEGRIRGAGIGIVGISDFKNGIWHSVNHEEGIPLPLAQMAAERLGVETGIDNDVRSAAAAELLWGEGKNCSDFIYVNAGTGLAAGFVIDGKVLHGAHCDAGEIGHMVVDYRSSRNCVCGRKGCCELTASGIGIHRMVEERRADAPAELLELGKSGRYPAAAVFRMAREGSEFCLSIAEEAASVLGCTIMNLVRMSDPDMVVAGGGLMSDPWFFQRVEGYLEKVTMRHVSKGFRVSGFAPAFSGVIGAAAVGRLKSGREGRNII</sequence>
<dbReference type="AlphaFoldDB" id="A0AAW9WMS3"/>
<organism evidence="2 3">
    <name type="scientific">Hungatella hathewayi</name>
    <dbReference type="NCBI Taxonomy" id="154046"/>
    <lineage>
        <taxon>Bacteria</taxon>
        <taxon>Bacillati</taxon>
        <taxon>Bacillota</taxon>
        <taxon>Clostridia</taxon>
        <taxon>Lachnospirales</taxon>
        <taxon>Lachnospiraceae</taxon>
        <taxon>Hungatella</taxon>
    </lineage>
</organism>
<accession>A0AAW9WMS3</accession>
<evidence type="ECO:0000313" key="2">
    <source>
        <dbReference type="EMBL" id="MUB66484.1"/>
    </source>
</evidence>
<dbReference type="SUPFAM" id="SSF53067">
    <property type="entry name" value="Actin-like ATPase domain"/>
    <property type="match status" value="1"/>
</dbReference>
<dbReference type="PANTHER" id="PTHR18964">
    <property type="entry name" value="ROK (REPRESSOR, ORF, KINASE) FAMILY"/>
    <property type="match status" value="1"/>
</dbReference>
<gene>
    <name evidence="2" type="ORF">GNE07_26045</name>
</gene>
<proteinExistence type="inferred from homology"/>
<dbReference type="EMBL" id="WNME01000027">
    <property type="protein sequence ID" value="MUB66484.1"/>
    <property type="molecule type" value="Genomic_DNA"/>
</dbReference>